<accession>A0A091B7L8</accession>
<dbReference type="PANTHER" id="PTHR30158:SF26">
    <property type="entry name" value="RESISTANCE-NODULATION-CELL DIVISION (RND) MULTIDRUG EFFLUX MEMBRANE FUSION PROTEIN MEXE"/>
    <property type="match status" value="1"/>
</dbReference>
<dbReference type="STRING" id="1384054.N790_01795"/>
<feature type="domain" description="Multidrug resistance protein MdtA-like barrel-sandwich hybrid" evidence="6">
    <location>
        <begin position="64"/>
        <end position="199"/>
    </location>
</feature>
<dbReference type="PANTHER" id="PTHR30158">
    <property type="entry name" value="ACRA/E-RELATED COMPONENT OF DRUG EFFLUX TRANSPORTER"/>
    <property type="match status" value="1"/>
</dbReference>
<dbReference type="NCBIfam" id="TIGR01730">
    <property type="entry name" value="RND_mfp"/>
    <property type="match status" value="1"/>
</dbReference>
<dbReference type="FunFam" id="2.40.420.20:FF:000001">
    <property type="entry name" value="Efflux RND transporter periplasmic adaptor subunit"/>
    <property type="match status" value="1"/>
</dbReference>
<dbReference type="GO" id="GO:0046677">
    <property type="term" value="P:response to antibiotic"/>
    <property type="evidence" value="ECO:0007669"/>
    <property type="project" value="TreeGrafter"/>
</dbReference>
<evidence type="ECO:0000259" key="7">
    <source>
        <dbReference type="Pfam" id="PF25944"/>
    </source>
</evidence>
<dbReference type="SUPFAM" id="SSF111369">
    <property type="entry name" value="HlyD-like secretion proteins"/>
    <property type="match status" value="1"/>
</dbReference>
<dbReference type="Pfam" id="PF25917">
    <property type="entry name" value="BSH_RND"/>
    <property type="match status" value="1"/>
</dbReference>
<dbReference type="Gene3D" id="2.40.420.20">
    <property type="match status" value="1"/>
</dbReference>
<evidence type="ECO:0000259" key="6">
    <source>
        <dbReference type="Pfam" id="PF25917"/>
    </source>
</evidence>
<feature type="coiled-coil region" evidence="3">
    <location>
        <begin position="98"/>
        <end position="125"/>
    </location>
</feature>
<dbReference type="PATRIC" id="fig|1384054.3.peg.1607"/>
<dbReference type="InterPro" id="IPR006143">
    <property type="entry name" value="RND_pump_MFP"/>
</dbReference>
<dbReference type="Pfam" id="PF25989">
    <property type="entry name" value="YknX_C"/>
    <property type="match status" value="1"/>
</dbReference>
<evidence type="ECO:0000256" key="2">
    <source>
        <dbReference type="ARBA" id="ARBA00009477"/>
    </source>
</evidence>
<dbReference type="GO" id="GO:0005886">
    <property type="term" value="C:plasma membrane"/>
    <property type="evidence" value="ECO:0007669"/>
    <property type="project" value="UniProtKB-SubCell"/>
</dbReference>
<evidence type="ECO:0000259" key="5">
    <source>
        <dbReference type="Pfam" id="PF25876"/>
    </source>
</evidence>
<protein>
    <submittedName>
        <fullName evidence="9">Uncharacterized protein</fullName>
    </submittedName>
</protein>
<dbReference type="Gene3D" id="1.10.287.470">
    <property type="entry name" value="Helix hairpin bin"/>
    <property type="match status" value="1"/>
</dbReference>
<comment type="subcellular location">
    <subcellularLocation>
        <location evidence="1">Cell inner membrane</location>
        <topology evidence="1">Lipid-anchor</topology>
    </subcellularLocation>
</comment>
<dbReference type="Pfam" id="PF25876">
    <property type="entry name" value="HH_MFP_RND"/>
    <property type="match status" value="1"/>
</dbReference>
<evidence type="ECO:0000313" key="10">
    <source>
        <dbReference type="Proteomes" id="UP000029392"/>
    </source>
</evidence>
<evidence type="ECO:0000256" key="1">
    <source>
        <dbReference type="ARBA" id="ARBA00004519"/>
    </source>
</evidence>
<dbReference type="Pfam" id="PF25944">
    <property type="entry name" value="Beta-barrel_RND"/>
    <property type="match status" value="1"/>
</dbReference>
<feature type="domain" description="Multidrug resistance protein MdtA-like beta-barrel" evidence="7">
    <location>
        <begin position="243"/>
        <end position="297"/>
    </location>
</feature>
<dbReference type="Proteomes" id="UP000029392">
    <property type="component" value="Unassembled WGS sequence"/>
</dbReference>
<feature type="signal peptide" evidence="4">
    <location>
        <begin position="1"/>
        <end position="23"/>
    </location>
</feature>
<feature type="domain" description="Multidrug resistance protein MdtA-like alpha-helical hairpin" evidence="5">
    <location>
        <begin position="105"/>
        <end position="174"/>
    </location>
</feature>
<evidence type="ECO:0000259" key="8">
    <source>
        <dbReference type="Pfam" id="PF25989"/>
    </source>
</evidence>
<comment type="caution">
    <text evidence="9">The sequence shown here is derived from an EMBL/GenBank/DDBJ whole genome shotgun (WGS) entry which is preliminary data.</text>
</comment>
<dbReference type="Gene3D" id="2.40.30.170">
    <property type="match status" value="1"/>
</dbReference>
<dbReference type="RefSeq" id="WP_043803352.1">
    <property type="nucleotide sequence ID" value="NZ_AVCH01000161.1"/>
</dbReference>
<keyword evidence="3" id="KW-0175">Coiled coil</keyword>
<dbReference type="OrthoDB" id="9816569at2"/>
<evidence type="ECO:0000256" key="4">
    <source>
        <dbReference type="SAM" id="SignalP"/>
    </source>
</evidence>
<dbReference type="PROSITE" id="PS51257">
    <property type="entry name" value="PROKAR_LIPOPROTEIN"/>
    <property type="match status" value="1"/>
</dbReference>
<reference evidence="9 10" key="1">
    <citation type="submission" date="2013-09" db="EMBL/GenBank/DDBJ databases">
        <title>Genome sequencing of Arenimonas malthae.</title>
        <authorList>
            <person name="Chen F."/>
            <person name="Wang G."/>
        </authorList>
    </citation>
    <scope>NUCLEOTIDE SEQUENCE [LARGE SCALE GENOMIC DNA]</scope>
    <source>
        <strain evidence="9 10">CC-JY-1</strain>
    </source>
</reference>
<dbReference type="EMBL" id="AVCH01000161">
    <property type="protein sequence ID" value="KFN47467.1"/>
    <property type="molecule type" value="Genomic_DNA"/>
</dbReference>
<proteinExistence type="inferred from homology"/>
<keyword evidence="4" id="KW-0732">Signal</keyword>
<dbReference type="AlphaFoldDB" id="A0A091B7L8"/>
<gene>
    <name evidence="9" type="ORF">N790_01795</name>
</gene>
<dbReference type="InterPro" id="IPR058637">
    <property type="entry name" value="YknX-like_C"/>
</dbReference>
<dbReference type="InterPro" id="IPR058625">
    <property type="entry name" value="MdtA-like_BSH"/>
</dbReference>
<name>A0A091B7L8_9GAMM</name>
<comment type="similarity">
    <text evidence="2">Belongs to the membrane fusion protein (MFP) (TC 8.A.1) family.</text>
</comment>
<evidence type="ECO:0000313" key="9">
    <source>
        <dbReference type="EMBL" id="KFN47467.1"/>
    </source>
</evidence>
<feature type="domain" description="YknX-like C-terminal permuted SH3-like" evidence="8">
    <location>
        <begin position="309"/>
        <end position="366"/>
    </location>
</feature>
<organism evidence="9 10">
    <name type="scientific">Arenimonas malthae CC-JY-1</name>
    <dbReference type="NCBI Taxonomy" id="1384054"/>
    <lineage>
        <taxon>Bacteria</taxon>
        <taxon>Pseudomonadati</taxon>
        <taxon>Pseudomonadota</taxon>
        <taxon>Gammaproteobacteria</taxon>
        <taxon>Lysobacterales</taxon>
        <taxon>Lysobacteraceae</taxon>
        <taxon>Arenimonas</taxon>
    </lineage>
</organism>
<feature type="chain" id="PRO_5001869469" evidence="4">
    <location>
        <begin position="24"/>
        <end position="391"/>
    </location>
</feature>
<evidence type="ECO:0000256" key="3">
    <source>
        <dbReference type="SAM" id="Coils"/>
    </source>
</evidence>
<keyword evidence="10" id="KW-1185">Reference proteome</keyword>
<dbReference type="eggNOG" id="COG0845">
    <property type="taxonomic scope" value="Bacteria"/>
</dbReference>
<dbReference type="GO" id="GO:0022857">
    <property type="term" value="F:transmembrane transporter activity"/>
    <property type="evidence" value="ECO:0007669"/>
    <property type="project" value="InterPro"/>
</dbReference>
<dbReference type="InterPro" id="IPR058624">
    <property type="entry name" value="MdtA-like_HH"/>
</dbReference>
<sequence>MNRHPLTRLARAATFALTLAVLAACGSEAQEHGSLAPAQVSVAPVVSRPVAHWDEFTGRIAAVETVELRPRVSGYIESVNFREGQEVKKGDVLFVLDARSYRAELDRAQAELSRARSEAALAGSELARARKLAAEKLISAELLEQRRAATAQAESGVRAAEARVASARLDLEFTQVRAPIDGLAGRALVTTGNLATPDATVLTTVVSLDPVHVYFEGDEQTYLRYAESAREAGGPGARAARNPVRVGLAGEEGYPHEGVLDFLDNHVDPRTGTIRARAVLDNADRRFTPGLFARVQLVDTREREALLVDDKAILTDQDRRYVYIVGANGTAERRDVTLGRIVDGQRVVESGVAAGDQVVVSGVQKIFFPGMPLETKPFDDATVAATVAGSR</sequence>
<dbReference type="Gene3D" id="2.40.50.100">
    <property type="match status" value="1"/>
</dbReference>
<dbReference type="InterPro" id="IPR058626">
    <property type="entry name" value="MdtA-like_b-barrel"/>
</dbReference>